<sequence length="1176" mass="128290">MNDLADGVANVSLTEEGNSPEPATDQQAEEYAPPLRPVVVYTRPQMLFLYRSPLVQTPDGMPALKDWFGDPNLQTLANVPDASSTSGTDAPARPQFRSTLSQPSQMGNFKHQSLRTGDRDRDRDTDKERDKEGIRNLSDKFDRDRLAQPSNSTLVRNRERDSAPHLSPGTSTRAAATVQVSNGTTRRSDGREGTRRRVGETSDDWRRGAEPLRGVKEDRSDVSRRDRDDRERPRSRVRDSSRSRRDTSAVRGERDRDDRDRDRRTERNGARRDREADKDLEDDPRRWRDDGKRDERMANRRDRDKDRDRDRGRDEWDDRSYDRLRGDRWVPADDKEGRSKRSSGRERRGEETRDRDDRRDRDKEREKEKEPAWMETYVPTTSSGGILGSKPADGELDSIQAWKKEQREKERRERGGDADLSNAEWVGREPGASAAGAPDAQLDEIQLFKLLIKKEEEKRKAGDSPVPGSAAEPGPFIGPKATTPVNGATLPTSQVLSASQTGGKESSGPFSEQSFSTATSTRTDNSPATPSDGPRSLLSIIASGSSESATSRIVKSRGSSEVPYNGAVSAEKGPADTAAFESAPAQFNPPAGSRLLAFGSRNTITGAQSQPLQSHAASQVAPGSSPSHGSVMSASGLLPRGDLAGPSLETPHLGPDAEINFHRGASRAEHLQSQPQFSPFDDVSRQFAPSDQTRVSGAFAQPVESSRRMSVAAERSQYAPTEMASTYAESGGGRTTPLTQLGHGLGNAGTSFEQLQGIHAAAGLNHAAAKGSRFAKFFDSKLREPQIPGVNKVAAPGGGLGMDYAMQRQDQNSMLAGNPESRAMDDIFAMLNNSAQTQRVNHANPMSHLQQSVGGMNNIGLQSIHASQHHQLRQQQQQTLLTSRLDSLPEHRLDDRNFVPDGMVPGLRTAPPPRSRERSGIYMDQLDDQLQVNYQRAPQQRVLEPLFNGSGPSTFPHQGVRNTSLPLQHPQFRGGPSPITSQNPLQAHGQQRIPPGLAHLGGRPPHETSQFIGGPMAVNSGAIPAGLQNNPSPQAFNNLANTNGLNFSGQQMRGMQQSGQHQLQNHLASQNALGLAHSNGLDLRGVPNQPHLTLGGNSTGLRPGFPTAAPQQGLGAHLQAQQLANLRQQQQPAPMSHQALPHLLPPHLQQQGLPRPSASPAANDLMALLMGGPRRE</sequence>
<accession>S7S0I5</accession>
<evidence type="ECO:0000256" key="1">
    <source>
        <dbReference type="SAM" id="MobiDB-lite"/>
    </source>
</evidence>
<evidence type="ECO:0000313" key="2">
    <source>
        <dbReference type="EMBL" id="EPQ60865.1"/>
    </source>
</evidence>
<feature type="region of interest" description="Disordered" evidence="1">
    <location>
        <begin position="1"/>
        <end position="33"/>
    </location>
</feature>
<feature type="compositionally biased region" description="Polar residues" evidence="1">
    <location>
        <begin position="96"/>
        <end position="111"/>
    </location>
</feature>
<dbReference type="OMA" id="NRENGGM"/>
<feature type="region of interest" description="Disordered" evidence="1">
    <location>
        <begin position="456"/>
        <end position="717"/>
    </location>
</feature>
<reference evidence="2 3" key="1">
    <citation type="journal article" date="2012" name="Science">
        <title>The Paleozoic origin of enzymatic lignin decomposition reconstructed from 31 fungal genomes.</title>
        <authorList>
            <person name="Floudas D."/>
            <person name="Binder M."/>
            <person name="Riley R."/>
            <person name="Barry K."/>
            <person name="Blanchette R.A."/>
            <person name="Henrissat B."/>
            <person name="Martinez A.T."/>
            <person name="Otillar R."/>
            <person name="Spatafora J.W."/>
            <person name="Yadav J.S."/>
            <person name="Aerts A."/>
            <person name="Benoit I."/>
            <person name="Boyd A."/>
            <person name="Carlson A."/>
            <person name="Copeland A."/>
            <person name="Coutinho P.M."/>
            <person name="de Vries R.P."/>
            <person name="Ferreira P."/>
            <person name="Findley K."/>
            <person name="Foster B."/>
            <person name="Gaskell J."/>
            <person name="Glotzer D."/>
            <person name="Gorecki P."/>
            <person name="Heitman J."/>
            <person name="Hesse C."/>
            <person name="Hori C."/>
            <person name="Igarashi K."/>
            <person name="Jurgens J.A."/>
            <person name="Kallen N."/>
            <person name="Kersten P."/>
            <person name="Kohler A."/>
            <person name="Kuees U."/>
            <person name="Kumar T.K.A."/>
            <person name="Kuo A."/>
            <person name="LaButti K."/>
            <person name="Larrondo L.F."/>
            <person name="Lindquist E."/>
            <person name="Ling A."/>
            <person name="Lombard V."/>
            <person name="Lucas S."/>
            <person name="Lundell T."/>
            <person name="Martin R."/>
            <person name="McLaughlin D.J."/>
            <person name="Morgenstern I."/>
            <person name="Morin E."/>
            <person name="Murat C."/>
            <person name="Nagy L.G."/>
            <person name="Nolan M."/>
            <person name="Ohm R.A."/>
            <person name="Patyshakuliyeva A."/>
            <person name="Rokas A."/>
            <person name="Ruiz-Duenas F.J."/>
            <person name="Sabat G."/>
            <person name="Salamov A."/>
            <person name="Samejima M."/>
            <person name="Schmutz J."/>
            <person name="Slot J.C."/>
            <person name="St John F."/>
            <person name="Stenlid J."/>
            <person name="Sun H."/>
            <person name="Sun S."/>
            <person name="Syed K."/>
            <person name="Tsang A."/>
            <person name="Wiebenga A."/>
            <person name="Young D."/>
            <person name="Pisabarro A."/>
            <person name="Eastwood D.C."/>
            <person name="Martin F."/>
            <person name="Cullen D."/>
            <person name="Grigoriev I.V."/>
            <person name="Hibbett D.S."/>
        </authorList>
    </citation>
    <scope>NUCLEOTIDE SEQUENCE [LARGE SCALE GENOMIC DNA]</scope>
    <source>
        <strain evidence="2 3">ATCC 11539</strain>
    </source>
</reference>
<feature type="compositionally biased region" description="Polar residues" evidence="1">
    <location>
        <begin position="542"/>
        <end position="559"/>
    </location>
</feature>
<organism evidence="2 3">
    <name type="scientific">Gloeophyllum trabeum (strain ATCC 11539 / FP-39264 / Madison 617)</name>
    <name type="common">Brown rot fungus</name>
    <dbReference type="NCBI Taxonomy" id="670483"/>
    <lineage>
        <taxon>Eukaryota</taxon>
        <taxon>Fungi</taxon>
        <taxon>Dikarya</taxon>
        <taxon>Basidiomycota</taxon>
        <taxon>Agaricomycotina</taxon>
        <taxon>Agaricomycetes</taxon>
        <taxon>Gloeophyllales</taxon>
        <taxon>Gloeophyllaceae</taxon>
        <taxon>Gloeophyllum</taxon>
    </lineage>
</organism>
<feature type="compositionally biased region" description="Basic and acidic residues" evidence="1">
    <location>
        <begin position="186"/>
        <end position="372"/>
    </location>
</feature>
<feature type="compositionally biased region" description="Polar residues" evidence="1">
    <location>
        <begin position="75"/>
        <end position="88"/>
    </location>
</feature>
<protein>
    <submittedName>
        <fullName evidence="2">Uncharacterized protein</fullName>
    </submittedName>
</protein>
<gene>
    <name evidence="2" type="ORF">GLOTRDRAFT_113380</name>
</gene>
<proteinExistence type="predicted"/>
<feature type="compositionally biased region" description="Polar residues" evidence="1">
    <location>
        <begin position="600"/>
        <end position="633"/>
    </location>
</feature>
<dbReference type="RefSeq" id="XP_007861177.1">
    <property type="nucleotide sequence ID" value="XM_007862986.1"/>
</dbReference>
<dbReference type="HOGENOM" id="CLU_286966_0_0_1"/>
<feature type="compositionally biased region" description="Basic and acidic residues" evidence="1">
    <location>
        <begin position="116"/>
        <end position="146"/>
    </location>
</feature>
<keyword evidence="3" id="KW-1185">Reference proteome</keyword>
<feature type="region of interest" description="Disordered" evidence="1">
    <location>
        <begin position="75"/>
        <end position="441"/>
    </location>
</feature>
<dbReference type="STRING" id="670483.S7S0I5"/>
<dbReference type="EMBL" id="KB469296">
    <property type="protein sequence ID" value="EPQ60865.1"/>
    <property type="molecule type" value="Genomic_DNA"/>
</dbReference>
<feature type="region of interest" description="Disordered" evidence="1">
    <location>
        <begin position="894"/>
        <end position="918"/>
    </location>
</feature>
<dbReference type="OrthoDB" id="2504266at2759"/>
<dbReference type="AlphaFoldDB" id="S7S0I5"/>
<feature type="compositionally biased region" description="Basic and acidic residues" evidence="1">
    <location>
        <begin position="402"/>
        <end position="417"/>
    </location>
</feature>
<dbReference type="GeneID" id="19299722"/>
<feature type="compositionally biased region" description="Polar residues" evidence="1">
    <location>
        <begin position="483"/>
        <end position="529"/>
    </location>
</feature>
<name>S7S0I5_GLOTA</name>
<dbReference type="KEGG" id="gtr:GLOTRDRAFT_113380"/>
<dbReference type="Proteomes" id="UP000030669">
    <property type="component" value="Unassembled WGS sequence"/>
</dbReference>
<evidence type="ECO:0000313" key="3">
    <source>
        <dbReference type="Proteomes" id="UP000030669"/>
    </source>
</evidence>
<feature type="compositionally biased region" description="Polar residues" evidence="1">
    <location>
        <begin position="168"/>
        <end position="182"/>
    </location>
</feature>
<dbReference type="eggNOG" id="ENOG502SC82">
    <property type="taxonomic scope" value="Eukaryota"/>
</dbReference>